<dbReference type="InterPro" id="IPR003737">
    <property type="entry name" value="GlcNAc_PI_deacetylase-related"/>
</dbReference>
<organism evidence="1 2">
    <name type="scientific">Sphingomonas chungangi</name>
    <dbReference type="NCBI Taxonomy" id="2683589"/>
    <lineage>
        <taxon>Bacteria</taxon>
        <taxon>Pseudomonadati</taxon>
        <taxon>Pseudomonadota</taxon>
        <taxon>Alphaproteobacteria</taxon>
        <taxon>Sphingomonadales</taxon>
        <taxon>Sphingomonadaceae</taxon>
        <taxon>Sphingomonas</taxon>
    </lineage>
</organism>
<dbReference type="Pfam" id="PF02585">
    <property type="entry name" value="PIG-L"/>
    <property type="match status" value="1"/>
</dbReference>
<name>A0A838L6A2_9SPHN</name>
<accession>A0A838L6A2</accession>
<evidence type="ECO:0000313" key="2">
    <source>
        <dbReference type="Proteomes" id="UP000570166"/>
    </source>
</evidence>
<sequence length="221" mass="24654">MSLPLSSSPWTMARWLVIAPHPDDETLGAGALIAETARSGRLHGIVYLTDGTGSHPPGTAGLARARQREAGHALHRLGGDRSMIDCLGWKDANPHPRDGLEFRRAAQRLGAWLRDRRIDAIAVSDVQEHHCDHVAAWHLAQAAIRHARRGVTLFSYHVWGTAPGEACRRYHTCRMPPARRRQALRAHRSQLSPLFGDGFRLDTRTQRMPAADCLTLRRRLS</sequence>
<dbReference type="PANTHER" id="PTHR12993">
    <property type="entry name" value="N-ACETYLGLUCOSAMINYL-PHOSPHATIDYLINOSITOL DE-N-ACETYLASE-RELATED"/>
    <property type="match status" value="1"/>
</dbReference>
<dbReference type="AlphaFoldDB" id="A0A838L6A2"/>
<gene>
    <name evidence="1" type="ORF">HZF05_10160</name>
</gene>
<dbReference type="EMBL" id="JACEIB010000006">
    <property type="protein sequence ID" value="MBA2934460.1"/>
    <property type="molecule type" value="Genomic_DNA"/>
</dbReference>
<dbReference type="PANTHER" id="PTHR12993:SF29">
    <property type="entry name" value="BLR3841 PROTEIN"/>
    <property type="match status" value="1"/>
</dbReference>
<evidence type="ECO:0000313" key="1">
    <source>
        <dbReference type="EMBL" id="MBA2934460.1"/>
    </source>
</evidence>
<dbReference type="Gene3D" id="3.40.50.10320">
    <property type="entry name" value="LmbE-like"/>
    <property type="match status" value="1"/>
</dbReference>
<comment type="caution">
    <text evidence="1">The sequence shown here is derived from an EMBL/GenBank/DDBJ whole genome shotgun (WGS) entry which is preliminary data.</text>
</comment>
<keyword evidence="2" id="KW-1185">Reference proteome</keyword>
<proteinExistence type="predicted"/>
<dbReference type="SUPFAM" id="SSF102588">
    <property type="entry name" value="LmbE-like"/>
    <property type="match status" value="1"/>
</dbReference>
<dbReference type="Proteomes" id="UP000570166">
    <property type="component" value="Unassembled WGS sequence"/>
</dbReference>
<reference evidence="1 2" key="1">
    <citation type="submission" date="2020-07" db="EMBL/GenBank/DDBJ databases">
        <authorList>
            <person name="Sun Q."/>
        </authorList>
    </citation>
    <scope>NUCLEOTIDE SEQUENCE [LARGE SCALE GENOMIC DNA]</scope>
    <source>
        <strain evidence="1 2">CGMCC 1.13654</strain>
    </source>
</reference>
<dbReference type="InterPro" id="IPR024078">
    <property type="entry name" value="LmbE-like_dom_sf"/>
</dbReference>
<dbReference type="GO" id="GO:0016811">
    <property type="term" value="F:hydrolase activity, acting on carbon-nitrogen (but not peptide) bonds, in linear amides"/>
    <property type="evidence" value="ECO:0007669"/>
    <property type="project" value="TreeGrafter"/>
</dbReference>
<protein>
    <submittedName>
        <fullName evidence="1">PIG-L family deacetylase</fullName>
    </submittedName>
</protein>